<sequence>MNQTRMGRSQKSRFICLKVEMASARDNTAALNRGKVPELYKTIDTYRSTEELTRAQTLLNNIETVKDTFDLQSAQFLDSILLGDQFFGSSGNSTALSEVTKRTNDLKAKKTELEETLQKTKSSAERLNRDFIDVKETLPETLPTRIIHMLDDYTLVVLMISFFFMVLSLVFIYAATQGYTLISILKGSGYGLLLSVFMFVFASIVL</sequence>
<feature type="coiled-coil region" evidence="1">
    <location>
        <begin position="96"/>
        <end position="130"/>
    </location>
</feature>
<reference evidence="3" key="1">
    <citation type="journal article" date="2020" name="Nature">
        <title>Giant virus diversity and host interactions through global metagenomics.</title>
        <authorList>
            <person name="Schulz F."/>
            <person name="Roux S."/>
            <person name="Paez-Espino D."/>
            <person name="Jungbluth S."/>
            <person name="Walsh D.A."/>
            <person name="Denef V.J."/>
            <person name="McMahon K.D."/>
            <person name="Konstantinidis K.T."/>
            <person name="Eloe-Fadrosh E.A."/>
            <person name="Kyrpides N.C."/>
            <person name="Woyke T."/>
        </authorList>
    </citation>
    <scope>NUCLEOTIDE SEQUENCE</scope>
    <source>
        <strain evidence="3">GVMAG-S-1101164-72</strain>
    </source>
</reference>
<name>A0A6C0AQA1_9ZZZZ</name>
<evidence type="ECO:0000256" key="2">
    <source>
        <dbReference type="SAM" id="Phobius"/>
    </source>
</evidence>
<feature type="transmembrane region" description="Helical" evidence="2">
    <location>
        <begin position="153"/>
        <end position="175"/>
    </location>
</feature>
<keyword evidence="2" id="KW-0472">Membrane</keyword>
<keyword evidence="2" id="KW-0812">Transmembrane</keyword>
<dbReference type="AlphaFoldDB" id="A0A6C0AQA1"/>
<accession>A0A6C0AQA1</accession>
<keyword evidence="2" id="KW-1133">Transmembrane helix</keyword>
<evidence type="ECO:0000256" key="1">
    <source>
        <dbReference type="SAM" id="Coils"/>
    </source>
</evidence>
<feature type="transmembrane region" description="Helical" evidence="2">
    <location>
        <begin position="187"/>
        <end position="205"/>
    </location>
</feature>
<proteinExistence type="predicted"/>
<keyword evidence="1" id="KW-0175">Coiled coil</keyword>
<dbReference type="EMBL" id="MN740759">
    <property type="protein sequence ID" value="QHS81693.1"/>
    <property type="molecule type" value="Genomic_DNA"/>
</dbReference>
<evidence type="ECO:0000313" key="3">
    <source>
        <dbReference type="EMBL" id="QHS81693.1"/>
    </source>
</evidence>
<protein>
    <submittedName>
        <fullName evidence="3">Uncharacterized protein</fullName>
    </submittedName>
</protein>
<organism evidence="3">
    <name type="scientific">viral metagenome</name>
    <dbReference type="NCBI Taxonomy" id="1070528"/>
    <lineage>
        <taxon>unclassified sequences</taxon>
        <taxon>metagenomes</taxon>
        <taxon>organismal metagenomes</taxon>
    </lineage>
</organism>